<protein>
    <recommendedName>
        <fullName evidence="4">WxL domain-containing protein</fullName>
    </recommendedName>
</protein>
<dbReference type="AlphaFoldDB" id="A0AAQ3Y7D6"/>
<reference evidence="2" key="2">
    <citation type="submission" date="2024-03" db="EMBL/GenBank/DDBJ databases">
        <title>The Genome Sequence of Enterococcus sp. DIV0205d.</title>
        <authorList>
            <consortium name="The Broad Institute Genomics Platform"/>
            <consortium name="The Broad Institute Microbial Omics Core"/>
            <consortium name="The Broad Institute Genomic Center for Infectious Diseases"/>
            <person name="Earl A."/>
            <person name="Manson A."/>
            <person name="Gilmore M."/>
            <person name="Schwartman J."/>
            <person name="Shea T."/>
            <person name="Abouelleil A."/>
            <person name="Cao P."/>
            <person name="Chapman S."/>
            <person name="Cusick C."/>
            <person name="Young S."/>
            <person name="Neafsey D."/>
            <person name="Nusbaum C."/>
            <person name="Birren B."/>
        </authorList>
    </citation>
    <scope>NUCLEOTIDE SEQUENCE</scope>
    <source>
        <strain evidence="2">7F3_DIV0205</strain>
    </source>
</reference>
<organism evidence="2 3">
    <name type="scientific">Candidatus Enterococcus palustris</name>
    <dbReference type="NCBI Taxonomy" id="1834189"/>
    <lineage>
        <taxon>Bacteria</taxon>
        <taxon>Bacillati</taxon>
        <taxon>Bacillota</taxon>
        <taxon>Bacilli</taxon>
        <taxon>Lactobacillales</taxon>
        <taxon>Enterococcaceae</taxon>
        <taxon>Enterococcus</taxon>
    </lineage>
</organism>
<keyword evidence="3" id="KW-1185">Reference proteome</keyword>
<feature type="chain" id="PRO_5042980985" description="WxL domain-containing protein" evidence="1">
    <location>
        <begin position="28"/>
        <end position="734"/>
    </location>
</feature>
<keyword evidence="1" id="KW-0732">Signal</keyword>
<evidence type="ECO:0000256" key="1">
    <source>
        <dbReference type="SAM" id="SignalP"/>
    </source>
</evidence>
<evidence type="ECO:0000313" key="2">
    <source>
        <dbReference type="EMBL" id="WYK02082.1"/>
    </source>
</evidence>
<dbReference type="RefSeq" id="WP_086311981.1">
    <property type="nucleotide sequence ID" value="NZ_CP147244.1"/>
</dbReference>
<sequence length="734" mass="78152">MKHKWLFLFFLGLILSVFQVGVNQAFAEDETISEQTEVENEQPEVMRDVQERLVTVGSGALSGTYTTGGTGQSIITMTYTYTPTLDLSLGGQPLIMLQLPAEIANQINGSTTKQQSFLALLTGTVTVPAPIIGSTSYNIHDTTRGFTLAYSSTYNSVYVTFPTNLVGLLGLSRWAVSFSFDVAVLYQNGITIPPASNGVNYPIKGVFGSSTDGLNIINLVLGNVSQSGVIALPSMSIGTGVPNVTAPSLNSPLLNLQTSIGGKIQQVQNSAYTYTVQLTITRSDGTSAPIVINSIPVDAAGNFSTSLASALQYGDSVTALIIAQSKTTSNYIQSPSSIARSVSWPIQPVTAIQATPGGTQLSGSAGQTNAGTYRVALQINGGTVYTTPLNANGSFQFSNLPMFNGGETVSLSVQGLSDRTGNVLVTSTGYSQTIPYLTPTISVIQTIERLNAQGNWEAAPSAVTGQTIRYTLTTTLTNQPATWGQQMLKAYVPNGLSQLSPVTLTRISNTGVQTPVLGAQLLTDSTLNMQYWYYQNPLAINNFTQPNTSFKLQYTGVIAQNMTGQSLPFSSIIGGVDGGNTAITPQNSATSIPVGDGTLRFVQSPQQISFKSIPVPTKTTTYSPSVVDTSMIVADGRVAKSQWHLLVRESQPMKSTTTNKTINQAFVYRKNGQDAAITTIASEAYAYTSSDNNNVVISWNQQNGVFLNLTPSVNINVNESYTAQLQWILSDAPL</sequence>
<evidence type="ECO:0008006" key="4">
    <source>
        <dbReference type="Google" id="ProtNLM"/>
    </source>
</evidence>
<dbReference type="EMBL" id="CP147244">
    <property type="protein sequence ID" value="WYK02082.1"/>
    <property type="molecule type" value="Genomic_DNA"/>
</dbReference>
<feature type="signal peptide" evidence="1">
    <location>
        <begin position="1"/>
        <end position="27"/>
    </location>
</feature>
<reference evidence="2" key="1">
    <citation type="submission" date="2017-05" db="EMBL/GenBank/DDBJ databases">
        <authorList>
            <consortium name="The Broad Institute Genomics Platform"/>
            <consortium name="The Broad Institute Genomic Center for Infectious Diseases"/>
            <person name="Earl A."/>
            <person name="Manson A."/>
            <person name="Schwartman J."/>
            <person name="Gilmore M."/>
            <person name="Abouelleil A."/>
            <person name="Cao P."/>
            <person name="Chapman S."/>
            <person name="Cusick C."/>
            <person name="Shea T."/>
            <person name="Young S."/>
            <person name="Neafsey D."/>
            <person name="Nusbaum C."/>
            <person name="Birren B."/>
        </authorList>
    </citation>
    <scope>NUCLEOTIDE SEQUENCE</scope>
    <source>
        <strain evidence="2">7F3_DIV0205</strain>
    </source>
</reference>
<gene>
    <name evidence="2" type="ORF">A5821_003225</name>
</gene>
<accession>A0AAQ3Y7D6</accession>
<proteinExistence type="predicted"/>
<evidence type="ECO:0000313" key="3">
    <source>
        <dbReference type="Proteomes" id="UP000194948"/>
    </source>
</evidence>
<name>A0AAQ3Y7D6_9ENTE</name>
<dbReference type="Proteomes" id="UP000194948">
    <property type="component" value="Chromosome"/>
</dbReference>